<dbReference type="PANTHER" id="PTHR47938">
    <property type="entry name" value="RESPIRATORY COMPLEX I CHAPERONE (CIA84), PUTATIVE (AFU_ORTHOLOGUE AFUA_2G06020)-RELATED"/>
    <property type="match status" value="1"/>
</dbReference>
<gene>
    <name evidence="5" type="ORF">F3Y22_tig00110299pilonHSYRG00083</name>
</gene>
<keyword evidence="2" id="KW-0677">Repeat</keyword>
<comment type="similarity">
    <text evidence="1">Belongs to the PPR family. P subfamily.</text>
</comment>
<dbReference type="Pfam" id="PF01535">
    <property type="entry name" value="PPR"/>
    <property type="match status" value="1"/>
</dbReference>
<dbReference type="PROSITE" id="PS51257">
    <property type="entry name" value="PROKAR_LIPOPROTEIN"/>
    <property type="match status" value="1"/>
</dbReference>
<evidence type="ECO:0000313" key="6">
    <source>
        <dbReference type="Proteomes" id="UP000436088"/>
    </source>
</evidence>
<dbReference type="AlphaFoldDB" id="A0A6A3B3E2"/>
<proteinExistence type="inferred from homology"/>
<dbReference type="InterPro" id="IPR002885">
    <property type="entry name" value="PPR_rpt"/>
</dbReference>
<feature type="compositionally biased region" description="Low complexity" evidence="4">
    <location>
        <begin position="9"/>
        <end position="18"/>
    </location>
</feature>
<feature type="compositionally biased region" description="Low complexity" evidence="4">
    <location>
        <begin position="151"/>
        <end position="162"/>
    </location>
</feature>
<dbReference type="Pfam" id="PF13041">
    <property type="entry name" value="PPR_2"/>
    <property type="match status" value="1"/>
</dbReference>
<dbReference type="Proteomes" id="UP000436088">
    <property type="component" value="Unassembled WGS sequence"/>
</dbReference>
<feature type="region of interest" description="Disordered" evidence="4">
    <location>
        <begin position="1"/>
        <end position="31"/>
    </location>
</feature>
<feature type="region of interest" description="Disordered" evidence="4">
    <location>
        <begin position="142"/>
        <end position="175"/>
    </location>
</feature>
<accession>A0A6A3B3E2</accession>
<organism evidence="5 6">
    <name type="scientific">Hibiscus syriacus</name>
    <name type="common">Rose of Sharon</name>
    <dbReference type="NCBI Taxonomy" id="106335"/>
    <lineage>
        <taxon>Eukaryota</taxon>
        <taxon>Viridiplantae</taxon>
        <taxon>Streptophyta</taxon>
        <taxon>Embryophyta</taxon>
        <taxon>Tracheophyta</taxon>
        <taxon>Spermatophyta</taxon>
        <taxon>Magnoliopsida</taxon>
        <taxon>eudicotyledons</taxon>
        <taxon>Gunneridae</taxon>
        <taxon>Pentapetalae</taxon>
        <taxon>rosids</taxon>
        <taxon>malvids</taxon>
        <taxon>Malvales</taxon>
        <taxon>Malvaceae</taxon>
        <taxon>Malvoideae</taxon>
        <taxon>Hibiscus</taxon>
    </lineage>
</organism>
<dbReference type="EMBL" id="VEPZ02000917">
    <property type="protein sequence ID" value="KAE8711266.1"/>
    <property type="molecule type" value="Genomic_DNA"/>
</dbReference>
<evidence type="ECO:0000256" key="1">
    <source>
        <dbReference type="ARBA" id="ARBA00007626"/>
    </source>
</evidence>
<sequence>MSNPKRPKSSSSRSNQNRPPVPPPPSSLLGSCFNMPERRRDELYSRYRNSFQTYRIREERIPSLQAMVDIDFEYLSILKLGSLINCLNLNPSSINNWSAFSIPMRENVEYPYVPNSSVSTLRSHHDSFLHLMISWWFRPSGDRPGKQTPGASSSRAAPSSSRAPPPPAPTDDDDPEFQQLIIVQTIYLVRISFFCGRQGEEESCWLFDLMKYTYKAGVDTVNCLLESLRRAKLAKEVQALFEKLRDQFTPDLSSHTIMLNGLLRSRKTSDAVKLFEVMKTKGPLPNVRSYTIMIQECCKQEKMGEAVVEGDGDEGCPPDGHTYNALIKLLTTQPMPDDAMMNYDMSRAIWDEMTEKGYWPDDVSYTVFIGGLIRLGRSGEACRLLEEMIEKGMKARQFDYHKFAANFSRAGKPAILEELARKMNISGKIEALTYL</sequence>
<protein>
    <recommendedName>
        <fullName evidence="7">Pentatricopeptide repeat-containing protein</fullName>
    </recommendedName>
</protein>
<dbReference type="NCBIfam" id="TIGR00756">
    <property type="entry name" value="PPR"/>
    <property type="match status" value="2"/>
</dbReference>
<evidence type="ECO:0000256" key="2">
    <source>
        <dbReference type="ARBA" id="ARBA00022737"/>
    </source>
</evidence>
<name>A0A6A3B3E2_HIBSY</name>
<evidence type="ECO:0000256" key="3">
    <source>
        <dbReference type="PROSITE-ProRule" id="PRU00708"/>
    </source>
</evidence>
<evidence type="ECO:0008006" key="7">
    <source>
        <dbReference type="Google" id="ProtNLM"/>
    </source>
</evidence>
<dbReference type="PANTHER" id="PTHR47938:SF47">
    <property type="entry name" value="ADR149WP"/>
    <property type="match status" value="1"/>
</dbReference>
<comment type="caution">
    <text evidence="5">The sequence shown here is derived from an EMBL/GenBank/DDBJ whole genome shotgun (WGS) entry which is preliminary data.</text>
</comment>
<feature type="repeat" description="PPR" evidence="3">
    <location>
        <begin position="361"/>
        <end position="395"/>
    </location>
</feature>
<dbReference type="InterPro" id="IPR011990">
    <property type="entry name" value="TPR-like_helical_dom_sf"/>
</dbReference>
<dbReference type="Gene3D" id="1.25.40.10">
    <property type="entry name" value="Tetratricopeptide repeat domain"/>
    <property type="match status" value="2"/>
</dbReference>
<evidence type="ECO:0000256" key="4">
    <source>
        <dbReference type="SAM" id="MobiDB-lite"/>
    </source>
</evidence>
<dbReference type="GO" id="GO:0003729">
    <property type="term" value="F:mRNA binding"/>
    <property type="evidence" value="ECO:0007669"/>
    <property type="project" value="TreeGrafter"/>
</dbReference>
<evidence type="ECO:0000313" key="5">
    <source>
        <dbReference type="EMBL" id="KAE8711266.1"/>
    </source>
</evidence>
<feature type="repeat" description="PPR" evidence="3">
    <location>
        <begin position="251"/>
        <end position="285"/>
    </location>
</feature>
<reference evidence="5" key="1">
    <citation type="submission" date="2019-09" db="EMBL/GenBank/DDBJ databases">
        <title>Draft genome information of white flower Hibiscus syriacus.</title>
        <authorList>
            <person name="Kim Y.-M."/>
        </authorList>
    </citation>
    <scope>NUCLEOTIDE SEQUENCE [LARGE SCALE GENOMIC DNA]</scope>
    <source>
        <strain evidence="5">YM2019G1</strain>
    </source>
</reference>
<keyword evidence="6" id="KW-1185">Reference proteome</keyword>
<dbReference type="PROSITE" id="PS51375">
    <property type="entry name" value="PPR"/>
    <property type="match status" value="2"/>
</dbReference>